<dbReference type="InterPro" id="IPR050469">
    <property type="entry name" value="Diguanylate_Cyclase"/>
</dbReference>
<dbReference type="Gene3D" id="3.30.70.270">
    <property type="match status" value="1"/>
</dbReference>
<feature type="transmembrane region" description="Helical" evidence="1">
    <location>
        <begin position="23"/>
        <end position="46"/>
    </location>
</feature>
<reference evidence="3" key="1">
    <citation type="submission" date="2020-10" db="EMBL/GenBank/DDBJ databases">
        <authorList>
            <person name="Gilroy R."/>
        </authorList>
    </citation>
    <scope>NUCLEOTIDE SEQUENCE</scope>
    <source>
        <strain evidence="3">17113</strain>
    </source>
</reference>
<dbReference type="GO" id="GO:0005886">
    <property type="term" value="C:plasma membrane"/>
    <property type="evidence" value="ECO:0007669"/>
    <property type="project" value="TreeGrafter"/>
</dbReference>
<dbReference type="GO" id="GO:1902201">
    <property type="term" value="P:negative regulation of bacterial-type flagellum-dependent cell motility"/>
    <property type="evidence" value="ECO:0007669"/>
    <property type="project" value="TreeGrafter"/>
</dbReference>
<sequence length="354" mass="39562">MMGYLKRCIHAVAYSLVLRRKPIFVACLVGIAISVFACVFMLIEYLPELKGASIHTAASYFMVILFCAGGAILIKKTENMEGERKRENIYYAYFTAFSLYLTTAAIGLSYADCTYGDSFPLAYFIIMSIIPLLLVHEPIQVFCYELGGAIIISCVLITQADYSYLPCINFFVFAFIISLGSIALYRLSAKTTTEYDAALRSSLTDELTKASNRRDFERQLAYLHHYKGNYVIVISDIDGFKGKNDGEGHLAGDRVLRQYANCLKESFKHVYRYGGDEFAILSKLSPDEVIYRIKQAQQSLAELDISACFGISKVPPLKDAKEYFALADAALLKAKEKGRGQIAIHDGENINQPI</sequence>
<organism evidence="3 4">
    <name type="scientific">Candidatus Alloenteromonas pullistercoris</name>
    <dbReference type="NCBI Taxonomy" id="2840785"/>
    <lineage>
        <taxon>Bacteria</taxon>
        <taxon>Bacillati</taxon>
        <taxon>Bacillota</taxon>
        <taxon>Bacillota incertae sedis</taxon>
        <taxon>Candidatus Alloenteromonas</taxon>
    </lineage>
</organism>
<keyword evidence="1" id="KW-1133">Transmembrane helix</keyword>
<dbReference type="InterPro" id="IPR043128">
    <property type="entry name" value="Rev_trsase/Diguanyl_cyclase"/>
</dbReference>
<dbReference type="Pfam" id="PF00990">
    <property type="entry name" value="GGDEF"/>
    <property type="match status" value="1"/>
</dbReference>
<protein>
    <submittedName>
        <fullName evidence="3">GGDEF domain-containing protein</fullName>
    </submittedName>
</protein>
<dbReference type="SUPFAM" id="SSF55073">
    <property type="entry name" value="Nucleotide cyclase"/>
    <property type="match status" value="1"/>
</dbReference>
<dbReference type="GO" id="GO:0043709">
    <property type="term" value="P:cell adhesion involved in single-species biofilm formation"/>
    <property type="evidence" value="ECO:0007669"/>
    <property type="project" value="TreeGrafter"/>
</dbReference>
<dbReference type="GO" id="GO:0052621">
    <property type="term" value="F:diguanylate cyclase activity"/>
    <property type="evidence" value="ECO:0007669"/>
    <property type="project" value="TreeGrafter"/>
</dbReference>
<reference evidence="3" key="2">
    <citation type="journal article" date="2021" name="PeerJ">
        <title>Extensive microbial diversity within the chicken gut microbiome revealed by metagenomics and culture.</title>
        <authorList>
            <person name="Gilroy R."/>
            <person name="Ravi A."/>
            <person name="Getino M."/>
            <person name="Pursley I."/>
            <person name="Horton D.L."/>
            <person name="Alikhan N.F."/>
            <person name="Baker D."/>
            <person name="Gharbi K."/>
            <person name="Hall N."/>
            <person name="Watson M."/>
            <person name="Adriaenssens E.M."/>
            <person name="Foster-Nyarko E."/>
            <person name="Jarju S."/>
            <person name="Secka A."/>
            <person name="Antonio M."/>
            <person name="Oren A."/>
            <person name="Chaudhuri R.R."/>
            <person name="La Ragione R."/>
            <person name="Hildebrand F."/>
            <person name="Pallen M.J."/>
        </authorList>
    </citation>
    <scope>NUCLEOTIDE SEQUENCE</scope>
    <source>
        <strain evidence="3">17113</strain>
    </source>
</reference>
<dbReference type="PANTHER" id="PTHR45138">
    <property type="entry name" value="REGULATORY COMPONENTS OF SENSORY TRANSDUCTION SYSTEM"/>
    <property type="match status" value="1"/>
</dbReference>
<proteinExistence type="predicted"/>
<dbReference type="PROSITE" id="PS50887">
    <property type="entry name" value="GGDEF"/>
    <property type="match status" value="1"/>
</dbReference>
<name>A0A9D9GV97_9FIRM</name>
<evidence type="ECO:0000256" key="1">
    <source>
        <dbReference type="SAM" id="Phobius"/>
    </source>
</evidence>
<dbReference type="SMART" id="SM00267">
    <property type="entry name" value="GGDEF"/>
    <property type="match status" value="1"/>
</dbReference>
<gene>
    <name evidence="3" type="ORF">IAC61_01155</name>
</gene>
<keyword evidence="1" id="KW-0812">Transmembrane</keyword>
<dbReference type="Proteomes" id="UP000823634">
    <property type="component" value="Unassembled WGS sequence"/>
</dbReference>
<dbReference type="EMBL" id="JADINA010000008">
    <property type="protein sequence ID" value="MBO8425914.1"/>
    <property type="molecule type" value="Genomic_DNA"/>
</dbReference>
<dbReference type="InterPro" id="IPR000160">
    <property type="entry name" value="GGDEF_dom"/>
</dbReference>
<feature type="transmembrane region" description="Helical" evidence="1">
    <location>
        <begin position="168"/>
        <end position="187"/>
    </location>
</feature>
<feature type="transmembrane region" description="Helical" evidence="1">
    <location>
        <begin position="52"/>
        <end position="74"/>
    </location>
</feature>
<evidence type="ECO:0000313" key="3">
    <source>
        <dbReference type="EMBL" id="MBO8425914.1"/>
    </source>
</evidence>
<keyword evidence="1" id="KW-0472">Membrane</keyword>
<comment type="caution">
    <text evidence="3">The sequence shown here is derived from an EMBL/GenBank/DDBJ whole genome shotgun (WGS) entry which is preliminary data.</text>
</comment>
<feature type="transmembrane region" description="Helical" evidence="1">
    <location>
        <begin position="90"/>
        <end position="111"/>
    </location>
</feature>
<dbReference type="PANTHER" id="PTHR45138:SF24">
    <property type="entry name" value="DIGUANYLATE CYCLASE DGCC-RELATED"/>
    <property type="match status" value="1"/>
</dbReference>
<dbReference type="InterPro" id="IPR029787">
    <property type="entry name" value="Nucleotide_cyclase"/>
</dbReference>
<dbReference type="NCBIfam" id="TIGR00254">
    <property type="entry name" value="GGDEF"/>
    <property type="match status" value="1"/>
</dbReference>
<evidence type="ECO:0000259" key="2">
    <source>
        <dbReference type="PROSITE" id="PS50887"/>
    </source>
</evidence>
<feature type="domain" description="GGDEF" evidence="2">
    <location>
        <begin position="228"/>
        <end position="347"/>
    </location>
</feature>
<accession>A0A9D9GV97</accession>
<dbReference type="AlphaFoldDB" id="A0A9D9GV97"/>
<dbReference type="CDD" id="cd01949">
    <property type="entry name" value="GGDEF"/>
    <property type="match status" value="1"/>
</dbReference>
<feature type="transmembrane region" description="Helical" evidence="1">
    <location>
        <begin position="142"/>
        <end position="162"/>
    </location>
</feature>
<evidence type="ECO:0000313" key="4">
    <source>
        <dbReference type="Proteomes" id="UP000823634"/>
    </source>
</evidence>
<feature type="transmembrane region" description="Helical" evidence="1">
    <location>
        <begin position="117"/>
        <end position="135"/>
    </location>
</feature>